<protein>
    <recommendedName>
        <fullName evidence="4">Lipoprotein</fullName>
    </recommendedName>
</protein>
<evidence type="ECO:0000313" key="2">
    <source>
        <dbReference type="EMBL" id="MBE6267223.1"/>
    </source>
</evidence>
<name>A0A928BTU8_XYLRU</name>
<reference evidence="2" key="1">
    <citation type="submission" date="2019-04" db="EMBL/GenBank/DDBJ databases">
        <title>Evolution of Biomass-Degrading Anaerobic Consortia Revealed by Metagenomics.</title>
        <authorList>
            <person name="Peng X."/>
        </authorList>
    </citation>
    <scope>NUCLEOTIDE SEQUENCE</scope>
    <source>
        <strain evidence="2">SIG141</strain>
    </source>
</reference>
<feature type="chain" id="PRO_5037778946" description="Lipoprotein" evidence="1">
    <location>
        <begin position="19"/>
        <end position="108"/>
    </location>
</feature>
<evidence type="ECO:0000313" key="3">
    <source>
        <dbReference type="Proteomes" id="UP000763088"/>
    </source>
</evidence>
<feature type="signal peptide" evidence="1">
    <location>
        <begin position="1"/>
        <end position="18"/>
    </location>
</feature>
<dbReference type="PROSITE" id="PS51257">
    <property type="entry name" value="PROKAR_LIPOPROTEIN"/>
    <property type="match status" value="1"/>
</dbReference>
<comment type="caution">
    <text evidence="2">The sequence shown here is derived from an EMBL/GenBank/DDBJ whole genome shotgun (WGS) entry which is preliminary data.</text>
</comment>
<proteinExistence type="predicted"/>
<sequence>MKKLLFWAVLLMTGFAFYSCDERFDNPVAERQDSSSPNATWSYEVGLKFQNFSLNHPDLNWNNWGTWDVDGEEVTYKAPSTVYVYNLKSASNLNGNLNCSKELEHYAS</sequence>
<keyword evidence="1" id="KW-0732">Signal</keyword>
<accession>A0A928BTU8</accession>
<evidence type="ECO:0008006" key="4">
    <source>
        <dbReference type="Google" id="ProtNLM"/>
    </source>
</evidence>
<gene>
    <name evidence="2" type="ORF">E7102_12295</name>
</gene>
<organism evidence="2 3">
    <name type="scientific">Xylanibacter ruminicola</name>
    <name type="common">Prevotella ruminicola</name>
    <dbReference type="NCBI Taxonomy" id="839"/>
    <lineage>
        <taxon>Bacteria</taxon>
        <taxon>Pseudomonadati</taxon>
        <taxon>Bacteroidota</taxon>
        <taxon>Bacteroidia</taxon>
        <taxon>Bacteroidales</taxon>
        <taxon>Prevotellaceae</taxon>
        <taxon>Xylanibacter</taxon>
    </lineage>
</organism>
<dbReference type="Proteomes" id="UP000763088">
    <property type="component" value="Unassembled WGS sequence"/>
</dbReference>
<evidence type="ECO:0000256" key="1">
    <source>
        <dbReference type="SAM" id="SignalP"/>
    </source>
</evidence>
<dbReference type="EMBL" id="SUYD01000018">
    <property type="protein sequence ID" value="MBE6267223.1"/>
    <property type="molecule type" value="Genomic_DNA"/>
</dbReference>
<dbReference type="AlphaFoldDB" id="A0A928BTU8"/>